<dbReference type="SUPFAM" id="SSF102114">
    <property type="entry name" value="Radical SAM enzymes"/>
    <property type="match status" value="1"/>
</dbReference>
<feature type="domain" description="Radical SAM core" evidence="9">
    <location>
        <begin position="14"/>
        <end position="294"/>
    </location>
</feature>
<evidence type="ECO:0000313" key="10">
    <source>
        <dbReference type="EMBL" id="MCQ5121583.1"/>
    </source>
</evidence>
<name>A0ABT1SKQ5_9FIRM</name>
<dbReference type="RefSeq" id="WP_178200680.1">
    <property type="nucleotide sequence ID" value="NZ_CALVCM010000002.1"/>
</dbReference>
<dbReference type="CDD" id="cd01335">
    <property type="entry name" value="Radical_SAM"/>
    <property type="match status" value="1"/>
</dbReference>
<protein>
    <submittedName>
        <fullName evidence="10">Glycyl-radical enzyme activating protein</fullName>
    </submittedName>
</protein>
<evidence type="ECO:0000256" key="1">
    <source>
        <dbReference type="ARBA" id="ARBA00001966"/>
    </source>
</evidence>
<comment type="cofactor">
    <cofactor evidence="1">
        <name>[4Fe-4S] cluster</name>
        <dbReference type="ChEBI" id="CHEBI:49883"/>
    </cofactor>
</comment>
<dbReference type="InterPro" id="IPR007197">
    <property type="entry name" value="rSAM"/>
</dbReference>
<dbReference type="PROSITE" id="PS01087">
    <property type="entry name" value="RADICAL_ACTIVATING"/>
    <property type="match status" value="1"/>
</dbReference>
<dbReference type="Gene3D" id="3.20.20.70">
    <property type="entry name" value="Aldolase class I"/>
    <property type="match status" value="1"/>
</dbReference>
<keyword evidence="3" id="KW-0004">4Fe-4S</keyword>
<evidence type="ECO:0000256" key="6">
    <source>
        <dbReference type="ARBA" id="ARBA00023002"/>
    </source>
</evidence>
<sequence length="303" mass="34092">MTGDKALISKIQRYSTKDGPGLRTTVFFMGCSLRCNWCANPETLSAKPQVYYFKERCQHCGLCVQAGNGAISFDQVGCLIDRDHCQNLAEMVELCPFDAYETVGMWKSAEELAEILLKDQTFYESTGGGVTFSGGEAALQSTFVLHCAKILKQHGIHICLDTAGYVSWEHLDALSDVVDLILYDIKAFDPLIHKRCTGYSNEKILDHFIRLAQKKVPMRVRMIVVPDQNDDVQDLKARIDFVAKHRDCVEQVDLLNYHIYGIGKYEKLGMIYPLADQRSVADDSLKWLLEYGEAKGLRMTIGG</sequence>
<dbReference type="InterPro" id="IPR013785">
    <property type="entry name" value="Aldolase_TIM"/>
</dbReference>
<accession>A0ABT1SKQ5</accession>
<keyword evidence="6" id="KW-0560">Oxidoreductase</keyword>
<evidence type="ECO:0000256" key="2">
    <source>
        <dbReference type="ARBA" id="ARBA00009777"/>
    </source>
</evidence>
<gene>
    <name evidence="10" type="ORF">NE663_04830</name>
</gene>
<dbReference type="InterPro" id="IPR040074">
    <property type="entry name" value="BssD/PflA/YjjW"/>
</dbReference>
<dbReference type="EMBL" id="JANGCH010000005">
    <property type="protein sequence ID" value="MCQ5121583.1"/>
    <property type="molecule type" value="Genomic_DNA"/>
</dbReference>
<comment type="similarity">
    <text evidence="2">Belongs to the organic radical-activating enzymes family.</text>
</comment>
<dbReference type="NCBIfam" id="TIGR02494">
    <property type="entry name" value="PFLE_PFLC"/>
    <property type="match status" value="1"/>
</dbReference>
<reference evidence="10 11" key="1">
    <citation type="submission" date="2022-06" db="EMBL/GenBank/DDBJ databases">
        <title>Isolation of gut microbiota from human fecal samples.</title>
        <authorList>
            <person name="Pamer E.G."/>
            <person name="Barat B."/>
            <person name="Waligurski E."/>
            <person name="Medina S."/>
            <person name="Paddock L."/>
            <person name="Mostad J."/>
        </authorList>
    </citation>
    <scope>NUCLEOTIDE SEQUENCE [LARGE SCALE GENOMIC DNA]</scope>
    <source>
        <strain evidence="10 11">DFI.6.1</strain>
    </source>
</reference>
<evidence type="ECO:0000313" key="11">
    <source>
        <dbReference type="Proteomes" id="UP001524435"/>
    </source>
</evidence>
<dbReference type="Proteomes" id="UP001524435">
    <property type="component" value="Unassembled WGS sequence"/>
</dbReference>
<dbReference type="PROSITE" id="PS51918">
    <property type="entry name" value="RADICAL_SAM"/>
    <property type="match status" value="1"/>
</dbReference>
<dbReference type="PANTHER" id="PTHR30352">
    <property type="entry name" value="PYRUVATE FORMATE-LYASE-ACTIVATING ENZYME"/>
    <property type="match status" value="1"/>
</dbReference>
<dbReference type="Pfam" id="PF04055">
    <property type="entry name" value="Radical_SAM"/>
    <property type="match status" value="1"/>
</dbReference>
<dbReference type="PIRSF" id="PIRSF000371">
    <property type="entry name" value="PFL_act_enz"/>
    <property type="match status" value="1"/>
</dbReference>
<keyword evidence="8" id="KW-0411">Iron-sulfur</keyword>
<evidence type="ECO:0000259" key="9">
    <source>
        <dbReference type="PROSITE" id="PS51918"/>
    </source>
</evidence>
<evidence type="ECO:0000256" key="3">
    <source>
        <dbReference type="ARBA" id="ARBA00022485"/>
    </source>
</evidence>
<dbReference type="InterPro" id="IPR001989">
    <property type="entry name" value="Radical_activat_CS"/>
</dbReference>
<keyword evidence="4" id="KW-0949">S-adenosyl-L-methionine</keyword>
<evidence type="ECO:0000256" key="8">
    <source>
        <dbReference type="ARBA" id="ARBA00023014"/>
    </source>
</evidence>
<dbReference type="SFLD" id="SFLDS00029">
    <property type="entry name" value="Radical_SAM"/>
    <property type="match status" value="1"/>
</dbReference>
<dbReference type="SUPFAM" id="SSF54862">
    <property type="entry name" value="4Fe-4S ferredoxins"/>
    <property type="match status" value="1"/>
</dbReference>
<dbReference type="InterPro" id="IPR058240">
    <property type="entry name" value="rSAM_sf"/>
</dbReference>
<organism evidence="10 11">
    <name type="scientific">Massilicoli timonensis</name>
    <dbReference type="NCBI Taxonomy" id="2015901"/>
    <lineage>
        <taxon>Bacteria</taxon>
        <taxon>Bacillati</taxon>
        <taxon>Bacillota</taxon>
        <taxon>Erysipelotrichia</taxon>
        <taxon>Erysipelotrichales</taxon>
        <taxon>Erysipelotrichaceae</taxon>
        <taxon>Massilicoli</taxon>
    </lineage>
</organism>
<proteinExistence type="inferred from homology"/>
<evidence type="ECO:0000256" key="4">
    <source>
        <dbReference type="ARBA" id="ARBA00022691"/>
    </source>
</evidence>
<keyword evidence="11" id="KW-1185">Reference proteome</keyword>
<comment type="caution">
    <text evidence="10">The sequence shown here is derived from an EMBL/GenBank/DDBJ whole genome shotgun (WGS) entry which is preliminary data.</text>
</comment>
<keyword evidence="7" id="KW-0408">Iron</keyword>
<dbReference type="InterPro" id="IPR034457">
    <property type="entry name" value="Organic_radical-activating"/>
</dbReference>
<evidence type="ECO:0000256" key="7">
    <source>
        <dbReference type="ARBA" id="ARBA00023004"/>
    </source>
</evidence>
<keyword evidence="5" id="KW-0479">Metal-binding</keyword>
<dbReference type="PANTHER" id="PTHR30352:SF4">
    <property type="entry name" value="PYRUVATE FORMATE-LYASE 2-ACTIVATING ENZYME"/>
    <property type="match status" value="1"/>
</dbReference>
<dbReference type="SFLD" id="SFLDG01118">
    <property type="entry name" value="activating_enzymes__group_2"/>
    <property type="match status" value="1"/>
</dbReference>
<dbReference type="InterPro" id="IPR012839">
    <property type="entry name" value="Organic_radical_activase"/>
</dbReference>
<dbReference type="SFLD" id="SFLDG01066">
    <property type="entry name" value="organic_radical-activating_enz"/>
    <property type="match status" value="1"/>
</dbReference>
<evidence type="ECO:0000256" key="5">
    <source>
        <dbReference type="ARBA" id="ARBA00022723"/>
    </source>
</evidence>